<protein>
    <submittedName>
        <fullName evidence="1">Uncharacterized protein</fullName>
    </submittedName>
</protein>
<comment type="caution">
    <text evidence="1">The sequence shown here is derived from an EMBL/GenBank/DDBJ whole genome shotgun (WGS) entry which is preliminary data.</text>
</comment>
<dbReference type="EMBL" id="CAJOBS010012332">
    <property type="protein sequence ID" value="CAF4948402.1"/>
    <property type="molecule type" value="Genomic_DNA"/>
</dbReference>
<proteinExistence type="predicted"/>
<organism evidence="1 2">
    <name type="scientific">Rotaria socialis</name>
    <dbReference type="NCBI Taxonomy" id="392032"/>
    <lineage>
        <taxon>Eukaryota</taxon>
        <taxon>Metazoa</taxon>
        <taxon>Spiralia</taxon>
        <taxon>Gnathifera</taxon>
        <taxon>Rotifera</taxon>
        <taxon>Eurotatoria</taxon>
        <taxon>Bdelloidea</taxon>
        <taxon>Philodinida</taxon>
        <taxon>Philodinidae</taxon>
        <taxon>Rotaria</taxon>
    </lineage>
</organism>
<reference evidence="1" key="1">
    <citation type="submission" date="2021-02" db="EMBL/GenBank/DDBJ databases">
        <authorList>
            <person name="Nowell W R."/>
        </authorList>
    </citation>
    <scope>NUCLEOTIDE SEQUENCE</scope>
</reference>
<dbReference type="Proteomes" id="UP000663838">
    <property type="component" value="Unassembled WGS sequence"/>
</dbReference>
<evidence type="ECO:0000313" key="1">
    <source>
        <dbReference type="EMBL" id="CAF4948402.1"/>
    </source>
</evidence>
<name>A0A821XSP8_9BILA</name>
<accession>A0A821XSP8</accession>
<sequence>LIKFLEFQRALSAVNGVKQHWFEHMHPHQQLYNEFSSTTTSLHNDCRRDVALQNAQKAWNLILKNGPDAVENEISDMHSKFKGNKSLSSPLDILWANKNNSSPLTLTAAPPVFTSELVKASASALSVESSTPLISCTGSNTQSTIHRGKFSNLPSNFN</sequence>
<evidence type="ECO:0000313" key="2">
    <source>
        <dbReference type="Proteomes" id="UP000663838"/>
    </source>
</evidence>
<feature type="non-terminal residue" evidence="1">
    <location>
        <position position="1"/>
    </location>
</feature>
<dbReference type="AlphaFoldDB" id="A0A821XSP8"/>
<gene>
    <name evidence="1" type="ORF">TOA249_LOCUS33751</name>
</gene>